<keyword evidence="2" id="KW-0813">Transport</keyword>
<dbReference type="PANTHER" id="PTHR23501:SF197">
    <property type="entry name" value="COMD"/>
    <property type="match status" value="1"/>
</dbReference>
<feature type="transmembrane region" description="Helical" evidence="7">
    <location>
        <begin position="77"/>
        <end position="103"/>
    </location>
</feature>
<dbReference type="Proteomes" id="UP000198661">
    <property type="component" value="Unassembled WGS sequence"/>
</dbReference>
<keyword evidence="6 7" id="KW-0472">Membrane</keyword>
<feature type="transmembrane region" description="Helical" evidence="7">
    <location>
        <begin position="224"/>
        <end position="246"/>
    </location>
</feature>
<dbReference type="FunFam" id="1.20.1720.10:FF:000004">
    <property type="entry name" value="EmrB/QacA family drug resistance transporter"/>
    <property type="match status" value="1"/>
</dbReference>
<feature type="transmembrane region" description="Helical" evidence="7">
    <location>
        <begin position="360"/>
        <end position="379"/>
    </location>
</feature>
<dbReference type="InterPro" id="IPR036259">
    <property type="entry name" value="MFS_trans_sf"/>
</dbReference>
<feature type="transmembrane region" description="Helical" evidence="7">
    <location>
        <begin position="332"/>
        <end position="348"/>
    </location>
</feature>
<proteinExistence type="predicted"/>
<feature type="transmembrane region" description="Helical" evidence="7">
    <location>
        <begin position="46"/>
        <end position="65"/>
    </location>
</feature>
<evidence type="ECO:0000313" key="10">
    <source>
        <dbReference type="Proteomes" id="UP000198661"/>
    </source>
</evidence>
<dbReference type="AlphaFoldDB" id="A0A1I2RKA5"/>
<feature type="transmembrane region" description="Helical" evidence="7">
    <location>
        <begin position="12"/>
        <end position="34"/>
    </location>
</feature>
<dbReference type="STRING" id="201973.SAMN04488025_13148"/>
<evidence type="ECO:0000256" key="7">
    <source>
        <dbReference type="SAM" id="Phobius"/>
    </source>
</evidence>
<dbReference type="CDD" id="cd17502">
    <property type="entry name" value="MFS_Azr1_MDR_like"/>
    <property type="match status" value="1"/>
</dbReference>
<keyword evidence="4 7" id="KW-0812">Transmembrane</keyword>
<accession>A0A1I2RKA5</accession>
<feature type="transmembrane region" description="Helical" evidence="7">
    <location>
        <begin position="267"/>
        <end position="290"/>
    </location>
</feature>
<feature type="transmembrane region" description="Helical" evidence="7">
    <location>
        <begin position="109"/>
        <end position="127"/>
    </location>
</feature>
<dbReference type="GO" id="GO:0022857">
    <property type="term" value="F:transmembrane transporter activity"/>
    <property type="evidence" value="ECO:0007669"/>
    <property type="project" value="InterPro"/>
</dbReference>
<feature type="transmembrane region" description="Helical" evidence="7">
    <location>
        <begin position="302"/>
        <end position="320"/>
    </location>
</feature>
<dbReference type="Gene3D" id="1.20.1250.20">
    <property type="entry name" value="MFS general substrate transporter like domains"/>
    <property type="match status" value="1"/>
</dbReference>
<keyword evidence="5 7" id="KW-1133">Transmembrane helix</keyword>
<reference evidence="9 10" key="1">
    <citation type="submission" date="2016-10" db="EMBL/GenBank/DDBJ databases">
        <authorList>
            <person name="de Groot N.N."/>
        </authorList>
    </citation>
    <scope>NUCLEOTIDE SEQUENCE [LARGE SCALE GENOMIC DNA]</scope>
    <source>
        <strain evidence="9 10">DSM 44945</strain>
    </source>
</reference>
<protein>
    <submittedName>
        <fullName evidence="9">Drug resistance transporter, EmrB/QacA subfamily</fullName>
    </submittedName>
</protein>
<keyword evidence="3" id="KW-1003">Cell membrane</keyword>
<dbReference type="Pfam" id="PF07690">
    <property type="entry name" value="MFS_1"/>
    <property type="match status" value="1"/>
</dbReference>
<dbReference type="InterPro" id="IPR020846">
    <property type="entry name" value="MFS_dom"/>
</dbReference>
<feature type="transmembrane region" description="Helical" evidence="7">
    <location>
        <begin position="198"/>
        <end position="218"/>
    </location>
</feature>
<evidence type="ECO:0000256" key="4">
    <source>
        <dbReference type="ARBA" id="ARBA00022692"/>
    </source>
</evidence>
<name>A0A1I2RKA5_9BACL</name>
<dbReference type="InterPro" id="IPR005829">
    <property type="entry name" value="Sugar_transporter_CS"/>
</dbReference>
<dbReference type="Gene3D" id="1.20.1720.10">
    <property type="entry name" value="Multidrug resistance protein D"/>
    <property type="match status" value="1"/>
</dbReference>
<dbReference type="NCBIfam" id="TIGR00711">
    <property type="entry name" value="efflux_EmrB"/>
    <property type="match status" value="1"/>
</dbReference>
<feature type="transmembrane region" description="Helical" evidence="7">
    <location>
        <begin position="164"/>
        <end position="186"/>
    </location>
</feature>
<dbReference type="PROSITE" id="PS50850">
    <property type="entry name" value="MFS"/>
    <property type="match status" value="1"/>
</dbReference>
<evidence type="ECO:0000256" key="3">
    <source>
        <dbReference type="ARBA" id="ARBA00022475"/>
    </source>
</evidence>
<dbReference type="OrthoDB" id="9816041at2"/>
<dbReference type="SUPFAM" id="SSF103473">
    <property type="entry name" value="MFS general substrate transporter"/>
    <property type="match status" value="1"/>
</dbReference>
<dbReference type="PANTHER" id="PTHR23501">
    <property type="entry name" value="MAJOR FACILITATOR SUPERFAMILY"/>
    <property type="match status" value="1"/>
</dbReference>
<dbReference type="RefSeq" id="WP_092040512.1">
    <property type="nucleotide sequence ID" value="NZ_FOOK01000031.1"/>
</dbReference>
<dbReference type="EMBL" id="FOOK01000031">
    <property type="protein sequence ID" value="SFG40952.1"/>
    <property type="molecule type" value="Genomic_DNA"/>
</dbReference>
<sequence length="537" mass="58803">MEHLSKRKKITILIAIMVSLLFVSLNQTIVGTALPRIVADLGGMDLFNWVFTIFMLTSSVTAILVGKLSDLYGRKPFVLAGLTLFIAGSFLCGTADTILQLILYRGLQGFGGGMIMSTAFTSVGDLFPPRERGRWQGLMSASFGLASVFGPTLGGYIVDHWDWHWVFWVFLPFGLVALVLIIRLFPSATERRREKVDYLGSLFLTLTIVPMLLAFSWAGNRYDWLSFEILGLFGFTLIALAAFLWIEVRASSPVLPLDLFRNSIFTISNIVGFLTGMGMFGTIMYTPFFVQGVQGVSATSSGFIMMPMTLSMVIASTVSGQIISRTGRYKKLALFGLAVMAAGLFSMSRMDVDTPLHTTVINIILVGAGLGISFPIFTLTVQNAVEHARLGVATASNQLFRQMGGTIGVSVMGTIFSHQMESEMKQMVKDLPQASGAGGNAEMWSSFQDPQILMDPDRLERIRSALPEGAAPLFESLLKLVKESFALAIEHVFFAGTLVVLLAFLLTFFLREIPLRQSNRTGEKEAKVKGPVPQTEG</sequence>
<dbReference type="GO" id="GO:0005886">
    <property type="term" value="C:plasma membrane"/>
    <property type="evidence" value="ECO:0007669"/>
    <property type="project" value="UniProtKB-SubCell"/>
</dbReference>
<feature type="domain" description="Major facilitator superfamily (MFS) profile" evidence="8">
    <location>
        <begin position="12"/>
        <end position="515"/>
    </location>
</feature>
<dbReference type="InterPro" id="IPR004638">
    <property type="entry name" value="EmrB-like"/>
</dbReference>
<evidence type="ECO:0000259" key="8">
    <source>
        <dbReference type="PROSITE" id="PS50850"/>
    </source>
</evidence>
<feature type="transmembrane region" description="Helical" evidence="7">
    <location>
        <begin position="139"/>
        <end position="158"/>
    </location>
</feature>
<dbReference type="InterPro" id="IPR011701">
    <property type="entry name" value="MFS"/>
</dbReference>
<evidence type="ECO:0000256" key="5">
    <source>
        <dbReference type="ARBA" id="ARBA00022989"/>
    </source>
</evidence>
<keyword evidence="10" id="KW-1185">Reference proteome</keyword>
<evidence type="ECO:0000313" key="9">
    <source>
        <dbReference type="EMBL" id="SFG40952.1"/>
    </source>
</evidence>
<evidence type="ECO:0000256" key="1">
    <source>
        <dbReference type="ARBA" id="ARBA00004651"/>
    </source>
</evidence>
<evidence type="ECO:0000256" key="2">
    <source>
        <dbReference type="ARBA" id="ARBA00022448"/>
    </source>
</evidence>
<gene>
    <name evidence="9" type="ORF">SAMN04488025_13148</name>
</gene>
<evidence type="ECO:0000256" key="6">
    <source>
        <dbReference type="ARBA" id="ARBA00023136"/>
    </source>
</evidence>
<organism evidence="9 10">
    <name type="scientific">Planifilum fulgidum</name>
    <dbReference type="NCBI Taxonomy" id="201973"/>
    <lineage>
        <taxon>Bacteria</taxon>
        <taxon>Bacillati</taxon>
        <taxon>Bacillota</taxon>
        <taxon>Bacilli</taxon>
        <taxon>Bacillales</taxon>
        <taxon>Thermoactinomycetaceae</taxon>
        <taxon>Planifilum</taxon>
    </lineage>
</organism>
<dbReference type="PROSITE" id="PS00216">
    <property type="entry name" value="SUGAR_TRANSPORT_1"/>
    <property type="match status" value="1"/>
</dbReference>
<comment type="subcellular location">
    <subcellularLocation>
        <location evidence="1">Cell membrane</location>
        <topology evidence="1">Multi-pass membrane protein</topology>
    </subcellularLocation>
</comment>
<feature type="transmembrane region" description="Helical" evidence="7">
    <location>
        <begin position="399"/>
        <end position="417"/>
    </location>
</feature>
<feature type="transmembrane region" description="Helical" evidence="7">
    <location>
        <begin position="485"/>
        <end position="510"/>
    </location>
</feature>